<dbReference type="Gene3D" id="3.20.20.70">
    <property type="entry name" value="Aldolase class I"/>
    <property type="match status" value="1"/>
</dbReference>
<name>A0ABT0MNK9_9GAMM</name>
<evidence type="ECO:0000313" key="9">
    <source>
        <dbReference type="Proteomes" id="UP001203069"/>
    </source>
</evidence>
<feature type="domain" description="4Fe4S-binding SPASM" evidence="7">
    <location>
        <begin position="213"/>
        <end position="278"/>
    </location>
</feature>
<dbReference type="SFLD" id="SFLDG01067">
    <property type="entry name" value="SPASM/twitch_domain_containing"/>
    <property type="match status" value="1"/>
</dbReference>
<organism evidence="8 9">
    <name type="scientific">Brenneria tiliae</name>
    <dbReference type="NCBI Taxonomy" id="2914984"/>
    <lineage>
        <taxon>Bacteria</taxon>
        <taxon>Pseudomonadati</taxon>
        <taxon>Pseudomonadota</taxon>
        <taxon>Gammaproteobacteria</taxon>
        <taxon>Enterobacterales</taxon>
        <taxon>Pectobacteriaceae</taxon>
        <taxon>Brenneria</taxon>
    </lineage>
</organism>
<evidence type="ECO:0000259" key="7">
    <source>
        <dbReference type="Pfam" id="PF13186"/>
    </source>
</evidence>
<dbReference type="PANTHER" id="PTHR11228:SF7">
    <property type="entry name" value="PQQA PEPTIDE CYCLASE"/>
    <property type="match status" value="1"/>
</dbReference>
<evidence type="ECO:0000259" key="6">
    <source>
        <dbReference type="Pfam" id="PF04055"/>
    </source>
</evidence>
<dbReference type="InterPro" id="IPR050377">
    <property type="entry name" value="Radical_SAM_PqqE_MftC-like"/>
</dbReference>
<dbReference type="SUPFAM" id="SSF102114">
    <property type="entry name" value="Radical SAM enzymes"/>
    <property type="match status" value="1"/>
</dbReference>
<keyword evidence="9" id="KW-1185">Reference proteome</keyword>
<accession>A0ABT0MNK9</accession>
<evidence type="ECO:0000313" key="8">
    <source>
        <dbReference type="EMBL" id="MCL2891415.1"/>
    </source>
</evidence>
<dbReference type="InterPro" id="IPR007197">
    <property type="entry name" value="rSAM"/>
</dbReference>
<keyword evidence="5" id="KW-0411">Iron-sulfur</keyword>
<comment type="cofactor">
    <cofactor evidence="1">
        <name>[4Fe-4S] cluster</name>
        <dbReference type="ChEBI" id="CHEBI:49883"/>
    </cofactor>
</comment>
<dbReference type="CDD" id="cd01335">
    <property type="entry name" value="Radical_SAM"/>
    <property type="match status" value="1"/>
</dbReference>
<dbReference type="Pfam" id="PF04055">
    <property type="entry name" value="Radical_SAM"/>
    <property type="match status" value="1"/>
</dbReference>
<evidence type="ECO:0000256" key="4">
    <source>
        <dbReference type="ARBA" id="ARBA00023004"/>
    </source>
</evidence>
<dbReference type="PANTHER" id="PTHR11228">
    <property type="entry name" value="RADICAL SAM DOMAIN PROTEIN"/>
    <property type="match status" value="1"/>
</dbReference>
<evidence type="ECO:0000256" key="5">
    <source>
        <dbReference type="ARBA" id="ARBA00023014"/>
    </source>
</evidence>
<gene>
    <name evidence="8" type="ORF">MFP26_01625</name>
</gene>
<keyword evidence="2" id="KW-0949">S-adenosyl-L-methionine</keyword>
<proteinExistence type="predicted"/>
<feature type="domain" description="Radical SAM core" evidence="6">
    <location>
        <begin position="65"/>
        <end position="155"/>
    </location>
</feature>
<dbReference type="Pfam" id="PF13186">
    <property type="entry name" value="SPASM"/>
    <property type="match status" value="1"/>
</dbReference>
<dbReference type="Proteomes" id="UP001203069">
    <property type="component" value="Unassembled WGS sequence"/>
</dbReference>
<evidence type="ECO:0000256" key="3">
    <source>
        <dbReference type="ARBA" id="ARBA00022723"/>
    </source>
</evidence>
<keyword evidence="3" id="KW-0479">Metal-binding</keyword>
<dbReference type="CDD" id="cd21109">
    <property type="entry name" value="SPASM"/>
    <property type="match status" value="1"/>
</dbReference>
<reference evidence="8 9" key="1">
    <citation type="submission" date="2022-02" db="EMBL/GenBank/DDBJ databases">
        <title>Description of Brenneria tiliae sp. nov. isolated from symptomatic Tilia x moltkei and Tilia x europaea trees in the UK.</title>
        <authorList>
            <person name="Kile H."/>
        </authorList>
    </citation>
    <scope>NUCLEOTIDE SEQUENCE [LARGE SCALE GENOMIC DNA]</scope>
    <source>
        <strain evidence="8 9">MC1SB4.1</strain>
    </source>
</reference>
<dbReference type="InterPro" id="IPR013785">
    <property type="entry name" value="Aldolase_TIM"/>
</dbReference>
<evidence type="ECO:0000256" key="2">
    <source>
        <dbReference type="ARBA" id="ARBA00022691"/>
    </source>
</evidence>
<protein>
    <submittedName>
        <fullName evidence="8">SPASM domain-containing protein</fullName>
    </submittedName>
</protein>
<dbReference type="InterPro" id="IPR058240">
    <property type="entry name" value="rSAM_sf"/>
</dbReference>
<keyword evidence="4" id="KW-0408">Iron</keyword>
<dbReference type="RefSeq" id="WP_249243375.1">
    <property type="nucleotide sequence ID" value="NZ_JAKPBZ010000100.1"/>
</dbReference>
<evidence type="ECO:0000256" key="1">
    <source>
        <dbReference type="ARBA" id="ARBA00001966"/>
    </source>
</evidence>
<dbReference type="InterPro" id="IPR023885">
    <property type="entry name" value="4Fe4S-binding_SPASM_dom"/>
</dbReference>
<dbReference type="EMBL" id="JAKPBZ010000100">
    <property type="protein sequence ID" value="MCL2891415.1"/>
    <property type="molecule type" value="Genomic_DNA"/>
</dbReference>
<dbReference type="SFLD" id="SFLDS00029">
    <property type="entry name" value="Radical_SAM"/>
    <property type="match status" value="1"/>
</dbReference>
<comment type="caution">
    <text evidence="8">The sequence shown here is derived from an EMBL/GenBank/DDBJ whole genome shotgun (WGS) entry which is preliminary data.</text>
</comment>
<sequence>MNIIGKGNVKYILNRIKRKGFLNLISGMNRKYIKSNYINIFLSKLISKNSMELDFPNVIQIETRSGCNYNCSFCPTNKVKMKQGKMQQELFDKIIKQLNRYNGYVSLFFRNEPLMDKRIISWAKKIKTETMAKVIIQTNGSLLTEEIARELIQYADILVNDYTKEKKVENKIVKWERDISDRIIIVERNNDEVLTNRAGNIKGCGRTELNNSCVKPFTELTITFSGTVVLCCQDWMEEAVIGDVNYQSIREIWHSKKLNEIRNQLRKGNRVGICKKCDFIGV</sequence>